<evidence type="ECO:0000256" key="2">
    <source>
        <dbReference type="ARBA" id="ARBA00010312"/>
    </source>
</evidence>
<dbReference type="RefSeq" id="WP_235684308.1">
    <property type="nucleotide sequence ID" value="NZ_MK318973.1"/>
</dbReference>
<dbReference type="InterPro" id="IPR006657">
    <property type="entry name" value="MoPterin_dinucl-bd_dom"/>
</dbReference>
<feature type="domain" description="Molybdopterin oxidoreductase N-terminal" evidence="9">
    <location>
        <begin position="5"/>
        <end position="45"/>
    </location>
</feature>
<dbReference type="GO" id="GO:0030151">
    <property type="term" value="F:molybdenum ion binding"/>
    <property type="evidence" value="ECO:0007669"/>
    <property type="project" value="TreeGrafter"/>
</dbReference>
<dbReference type="GO" id="GO:0043546">
    <property type="term" value="F:molybdopterin cofactor binding"/>
    <property type="evidence" value="ECO:0007669"/>
    <property type="project" value="InterPro"/>
</dbReference>
<evidence type="ECO:0000256" key="6">
    <source>
        <dbReference type="ARBA" id="ARBA00023002"/>
    </source>
</evidence>
<sequence>MTITHSSHWGAFEAEVESGRLVSVKPLSTDADPSPILDALPGMVHSSMRVARPMIRKGWLENGPGPAEGARGRDSFVAVPWDEALDMVAGEIRRIRDSQGNEALFSGSYGWASAGRFHHAKTQLQRFFNLIGGSTTQIGSYSYAAGQTLLPHIVGSIDPLVGPLSSWDGIVADTRILVAFGGIPLKNAQVEAGGTAEHTTGPWLKRICQAGIRIVNISPICDDVGSEFGAEWIPIRPGTDTAMLLAMAYVLQLEGRHDRAFLNTYCVGFDHFAAYLSGTGDGIAKTPEWAASLTGVPADTIANLARAMVDERSMINLAWSLQRADKGEQPYWAAISLACMIGQIGLPGGGFGFGYGTEAGMGNPRRPMPLPTHQAGQNPCPSAIPVARIADMLLTPGTPYEFNGGRYLYPDARLIYWCGGNPFHHHQDLNRLVQAFQMPDTIVVNECWWTATAKHADIVLPASTTLERNDIGASKRDRHLIAMKQAIAPVGEARSDFAIFSALAVRFGLENAFTQQRNERQWLEKLYEDARFGARNRAVELPPFDAFWHEAVVGVAEPDEPYTLFSAFRNDPERQALLTPSGKIEIFSERIASFGYDDCPGHAVWLEPEEWLGADAARTYPLHLISNQPKTRLHSQMDAAGPSLASKIKGREPISINPADAEERGLEAGDICRVFNARGALLAGVVIDSGVMQGVVQLSTGAWFDPDVDLELERHGNPNVLTEDRGTSRLAQGPIAQSCLVQLEKWSEPLPVVKAFTQPRYRRVEGIPIGDIKR</sequence>
<keyword evidence="10" id="KW-0614">Plasmid</keyword>
<evidence type="ECO:0000313" key="10">
    <source>
        <dbReference type="EMBL" id="QCL10776.1"/>
    </source>
</evidence>
<organism evidence="10">
    <name type="scientific">Rhizobium rhizogenes</name>
    <name type="common">Agrobacterium rhizogenes</name>
    <dbReference type="NCBI Taxonomy" id="359"/>
    <lineage>
        <taxon>Bacteria</taxon>
        <taxon>Pseudomonadati</taxon>
        <taxon>Pseudomonadota</taxon>
        <taxon>Alphaproteobacteria</taxon>
        <taxon>Hyphomicrobiales</taxon>
        <taxon>Rhizobiaceae</taxon>
        <taxon>Rhizobium/Agrobacterium group</taxon>
        <taxon>Rhizobium</taxon>
    </lineage>
</organism>
<dbReference type="InterPro" id="IPR041954">
    <property type="entry name" value="CT_DMSOR/BSOR/TMAOR"/>
</dbReference>
<accession>A0A4P8DK97</accession>
<comment type="cofactor">
    <cofactor evidence="1">
        <name>Mo-bis(molybdopterin guanine dinucleotide)</name>
        <dbReference type="ChEBI" id="CHEBI:60539"/>
    </cofactor>
</comment>
<reference evidence="10" key="1">
    <citation type="journal article" date="2019" name="Genome Biol. Evol.">
        <title>Evolutionary Relatedness and Classification of Tumour-Inducing and Opine-Catabolic Plasmids in Three Rhizobium rhizogenes Strains Isolated from the Same Crown Gall Tumour.</title>
        <authorList>
            <person name="Kuzmanovic N."/>
            <person name="Pulawska J."/>
        </authorList>
    </citation>
    <scope>NUCLEOTIDE SEQUENCE</scope>
    <source>
        <strain evidence="10">Colt5.8</strain>
        <plasmid evidence="10">pOC-Colt5.8</plasmid>
    </source>
</reference>
<evidence type="ECO:0000256" key="3">
    <source>
        <dbReference type="ARBA" id="ARBA00022505"/>
    </source>
</evidence>
<dbReference type="SUPFAM" id="SSF53706">
    <property type="entry name" value="Formate dehydrogenase/DMSO reductase, domains 1-3"/>
    <property type="match status" value="1"/>
</dbReference>
<dbReference type="SUPFAM" id="SSF50692">
    <property type="entry name" value="ADC-like"/>
    <property type="match status" value="1"/>
</dbReference>
<evidence type="ECO:0000256" key="5">
    <source>
        <dbReference type="ARBA" id="ARBA00022764"/>
    </source>
</evidence>
<dbReference type="Gene3D" id="3.90.55.10">
    <property type="entry name" value="Dimethylsulfoxide Reductase, domain 3"/>
    <property type="match status" value="1"/>
</dbReference>
<dbReference type="EMBL" id="MK318973">
    <property type="protein sequence ID" value="QCL10776.1"/>
    <property type="molecule type" value="Genomic_DNA"/>
</dbReference>
<dbReference type="CDD" id="cd02793">
    <property type="entry name" value="MopB_CT_DMSOR-BSOR-TMAOR"/>
    <property type="match status" value="1"/>
</dbReference>
<dbReference type="GO" id="GO:0030288">
    <property type="term" value="C:outer membrane-bounded periplasmic space"/>
    <property type="evidence" value="ECO:0007669"/>
    <property type="project" value="TreeGrafter"/>
</dbReference>
<keyword evidence="4" id="KW-0479">Metal-binding</keyword>
<name>A0A4P8DK97_RHIRH</name>
<dbReference type="PANTHER" id="PTHR43742">
    <property type="entry name" value="TRIMETHYLAMINE-N-OXIDE REDUCTASE"/>
    <property type="match status" value="1"/>
</dbReference>
<keyword evidence="5" id="KW-0574">Periplasm</keyword>
<evidence type="ECO:0000259" key="9">
    <source>
        <dbReference type="Pfam" id="PF18364"/>
    </source>
</evidence>
<feature type="domain" description="Molybdopterin dinucleotide-binding" evidence="8">
    <location>
        <begin position="622"/>
        <end position="739"/>
    </location>
</feature>
<keyword evidence="3" id="KW-0500">Molybdenum</keyword>
<comment type="similarity">
    <text evidence="2">Belongs to the prokaryotic molybdopterin-containing oxidoreductase family.</text>
</comment>
<dbReference type="Gene3D" id="2.40.40.20">
    <property type="match status" value="1"/>
</dbReference>
<keyword evidence="6" id="KW-0560">Oxidoreductase</keyword>
<dbReference type="Pfam" id="PF01568">
    <property type="entry name" value="Molydop_binding"/>
    <property type="match status" value="1"/>
</dbReference>
<dbReference type="InterPro" id="IPR006656">
    <property type="entry name" value="Mopterin_OxRdtase"/>
</dbReference>
<dbReference type="GO" id="GO:0009055">
    <property type="term" value="F:electron transfer activity"/>
    <property type="evidence" value="ECO:0007669"/>
    <property type="project" value="TreeGrafter"/>
</dbReference>
<gene>
    <name evidence="10" type="ORF">pOC-C5.8_602</name>
</gene>
<geneLocation type="plasmid" evidence="10">
    <name>pOC-Colt5.8</name>
</geneLocation>
<dbReference type="InterPro" id="IPR050612">
    <property type="entry name" value="Prok_Mopterin_Oxidored"/>
</dbReference>
<dbReference type="PANTHER" id="PTHR43742:SF10">
    <property type="entry name" value="TRIMETHYLAMINE-N-OXIDE REDUCTASE 2"/>
    <property type="match status" value="1"/>
</dbReference>
<evidence type="ECO:0000259" key="8">
    <source>
        <dbReference type="Pfam" id="PF01568"/>
    </source>
</evidence>
<dbReference type="AlphaFoldDB" id="A0A4P8DK97"/>
<dbReference type="Gene3D" id="3.40.50.740">
    <property type="match status" value="1"/>
</dbReference>
<dbReference type="InterPro" id="IPR006655">
    <property type="entry name" value="Mopterin_OxRdtase_prok_CS"/>
</dbReference>
<dbReference type="InterPro" id="IPR041460">
    <property type="entry name" value="Molybdopterin_N"/>
</dbReference>
<dbReference type="Pfam" id="PF18364">
    <property type="entry name" value="Molybdopterin_N"/>
    <property type="match status" value="1"/>
</dbReference>
<dbReference type="Pfam" id="PF00384">
    <property type="entry name" value="Molybdopterin"/>
    <property type="match status" value="1"/>
</dbReference>
<protein>
    <submittedName>
        <fullName evidence="10">Molybdopterin oxidoreductase family protein</fullName>
    </submittedName>
</protein>
<dbReference type="GO" id="GO:0009061">
    <property type="term" value="P:anaerobic respiration"/>
    <property type="evidence" value="ECO:0007669"/>
    <property type="project" value="TreeGrafter"/>
</dbReference>
<proteinExistence type="inferred from homology"/>
<dbReference type="GO" id="GO:0016491">
    <property type="term" value="F:oxidoreductase activity"/>
    <property type="evidence" value="ECO:0007669"/>
    <property type="project" value="UniProtKB-KW"/>
</dbReference>
<dbReference type="CDD" id="cd02769">
    <property type="entry name" value="MopB_DMSOR-BSOR-TMAOR"/>
    <property type="match status" value="1"/>
</dbReference>
<evidence type="ECO:0000256" key="4">
    <source>
        <dbReference type="ARBA" id="ARBA00022723"/>
    </source>
</evidence>
<feature type="domain" description="Molybdopterin oxidoreductase" evidence="7">
    <location>
        <begin position="49"/>
        <end position="504"/>
    </location>
</feature>
<dbReference type="InterPro" id="IPR009010">
    <property type="entry name" value="Asp_de-COase-like_dom_sf"/>
</dbReference>
<evidence type="ECO:0000259" key="7">
    <source>
        <dbReference type="Pfam" id="PF00384"/>
    </source>
</evidence>
<evidence type="ECO:0000256" key="1">
    <source>
        <dbReference type="ARBA" id="ARBA00001942"/>
    </source>
</evidence>
<dbReference type="PROSITE" id="PS00490">
    <property type="entry name" value="MOLYBDOPTERIN_PROK_2"/>
    <property type="match status" value="1"/>
</dbReference>
<dbReference type="Gene3D" id="3.40.228.10">
    <property type="entry name" value="Dimethylsulfoxide Reductase, domain 2"/>
    <property type="match status" value="1"/>
</dbReference>